<dbReference type="Proteomes" id="UP000297258">
    <property type="component" value="Unassembled WGS sequence"/>
</dbReference>
<evidence type="ECO:0000313" key="2">
    <source>
        <dbReference type="EMBL" id="TFW27402.1"/>
    </source>
</evidence>
<dbReference type="EMBL" id="SPUM01000151">
    <property type="protein sequence ID" value="TFW27402.1"/>
    <property type="molecule type" value="Genomic_DNA"/>
</dbReference>
<dbReference type="OrthoDB" id="9181538at2"/>
<feature type="chain" id="PRO_5021226453" description="Lipoprotein" evidence="1">
    <location>
        <begin position="24"/>
        <end position="90"/>
    </location>
</feature>
<protein>
    <recommendedName>
        <fullName evidence="4">Lipoprotein</fullName>
    </recommendedName>
</protein>
<evidence type="ECO:0008006" key="4">
    <source>
        <dbReference type="Google" id="ProtNLM"/>
    </source>
</evidence>
<proteinExistence type="predicted"/>
<dbReference type="PROSITE" id="PS51257">
    <property type="entry name" value="PROKAR_LIPOPROTEIN"/>
    <property type="match status" value="1"/>
</dbReference>
<dbReference type="RefSeq" id="WP_135192200.1">
    <property type="nucleotide sequence ID" value="NZ_SPUM01000151.1"/>
</dbReference>
<accession>A0A4Y9SL34</accession>
<comment type="caution">
    <text evidence="2">The sequence shown here is derived from an EMBL/GenBank/DDBJ whole genome shotgun (WGS) entry which is preliminary data.</text>
</comment>
<reference evidence="2 3" key="1">
    <citation type="submission" date="2019-03" db="EMBL/GenBank/DDBJ databases">
        <title>Draft genome of Massilia hortus sp. nov., a novel bacterial species of the Oxalobacteraceae family.</title>
        <authorList>
            <person name="Peta V."/>
            <person name="Raths R."/>
            <person name="Bucking H."/>
        </authorList>
    </citation>
    <scope>NUCLEOTIDE SEQUENCE [LARGE SCALE GENOMIC DNA]</scope>
    <source>
        <strain evidence="2 3">ONC3</strain>
    </source>
</reference>
<name>A0A4Y9SL34_9BURK</name>
<feature type="signal peptide" evidence="1">
    <location>
        <begin position="1"/>
        <end position="23"/>
    </location>
</feature>
<evidence type="ECO:0000313" key="3">
    <source>
        <dbReference type="Proteomes" id="UP000297258"/>
    </source>
</evidence>
<evidence type="ECO:0000256" key="1">
    <source>
        <dbReference type="SAM" id="SignalP"/>
    </source>
</evidence>
<organism evidence="2 3">
    <name type="scientific">Massilia horti</name>
    <dbReference type="NCBI Taxonomy" id="2562153"/>
    <lineage>
        <taxon>Bacteria</taxon>
        <taxon>Pseudomonadati</taxon>
        <taxon>Pseudomonadota</taxon>
        <taxon>Betaproteobacteria</taxon>
        <taxon>Burkholderiales</taxon>
        <taxon>Oxalobacteraceae</taxon>
        <taxon>Telluria group</taxon>
        <taxon>Massilia</taxon>
    </lineage>
</organism>
<keyword evidence="3" id="KW-1185">Reference proteome</keyword>
<gene>
    <name evidence="2" type="ORF">E4O92_24195</name>
</gene>
<keyword evidence="1" id="KW-0732">Signal</keyword>
<dbReference type="AlphaFoldDB" id="A0A4Y9SL34"/>
<sequence>MRGLTLLLPALLLAACATPQEQAQQKQAEMAQRMVIYGPACSRLGYPTDSDQWRNCILNLSERDDIQRYYYSYPPPGYYGWGPGWRGYGW</sequence>